<evidence type="ECO:0000313" key="2">
    <source>
        <dbReference type="Proteomes" id="UP000481643"/>
    </source>
</evidence>
<proteinExistence type="predicted"/>
<dbReference type="EMBL" id="WBVX01000001">
    <property type="protein sequence ID" value="KAB2689986.1"/>
    <property type="molecule type" value="Genomic_DNA"/>
</dbReference>
<organism evidence="1 2">
    <name type="scientific">Brucella tritici</name>
    <dbReference type="NCBI Taxonomy" id="94626"/>
    <lineage>
        <taxon>Bacteria</taxon>
        <taxon>Pseudomonadati</taxon>
        <taxon>Pseudomonadota</taxon>
        <taxon>Alphaproteobacteria</taxon>
        <taxon>Hyphomicrobiales</taxon>
        <taxon>Brucellaceae</taxon>
        <taxon>Brucella/Ochrobactrum group</taxon>
        <taxon>Brucella</taxon>
    </lineage>
</organism>
<accession>A0A6L3YXW9</accession>
<protein>
    <submittedName>
        <fullName evidence="1">Uncharacterized protein</fullName>
    </submittedName>
</protein>
<evidence type="ECO:0000313" key="1">
    <source>
        <dbReference type="EMBL" id="KAB2689986.1"/>
    </source>
</evidence>
<comment type="caution">
    <text evidence="1">The sequence shown here is derived from an EMBL/GenBank/DDBJ whole genome shotgun (WGS) entry which is preliminary data.</text>
</comment>
<dbReference type="Proteomes" id="UP000481643">
    <property type="component" value="Unassembled WGS sequence"/>
</dbReference>
<sequence length="65" mass="7750">MKKAALGRLFLFVKCDRLRNILHNSAYISQDCYCDTLLRFQFLDETRRQVHMTGQIKNRSKELSQ</sequence>
<reference evidence="1 2" key="1">
    <citation type="submission" date="2019-09" db="EMBL/GenBank/DDBJ databases">
        <title>Taxonomic organization of the family Brucellaceae based on a phylogenomic approach.</title>
        <authorList>
            <person name="Leclercq S."/>
            <person name="Cloeckaert A."/>
            <person name="Zygmunt M.S."/>
        </authorList>
    </citation>
    <scope>NUCLEOTIDE SEQUENCE [LARGE SCALE GENOMIC DNA]</scope>
    <source>
        <strain evidence="1 2">WS1830</strain>
    </source>
</reference>
<name>A0A6L3YXW9_9HYPH</name>
<dbReference type="AlphaFoldDB" id="A0A6L3YXW9"/>
<gene>
    <name evidence="1" type="ORF">F9L08_00505</name>
</gene>